<comment type="subcellular location">
    <subcellularLocation>
        <location evidence="1 6">Cell membrane</location>
        <topology evidence="1 6">Multi-pass membrane protein</topology>
    </subcellularLocation>
</comment>
<feature type="transmembrane region" description="Helical" evidence="6">
    <location>
        <begin position="144"/>
        <end position="165"/>
    </location>
</feature>
<feature type="transmembrane region" description="Helical" evidence="6">
    <location>
        <begin position="55"/>
        <end position="74"/>
    </location>
</feature>
<proteinExistence type="inferred from homology"/>
<dbReference type="RefSeq" id="WP_246327817.1">
    <property type="nucleotide sequence ID" value="NZ_CP097501.1"/>
</dbReference>
<evidence type="ECO:0000256" key="6">
    <source>
        <dbReference type="RuleBase" id="RU363032"/>
    </source>
</evidence>
<keyword evidence="4 6" id="KW-1133">Transmembrane helix</keyword>
<dbReference type="InterPro" id="IPR051204">
    <property type="entry name" value="ABC_transp_perm/SBD"/>
</dbReference>
<dbReference type="GO" id="GO:0031460">
    <property type="term" value="P:glycine betaine transport"/>
    <property type="evidence" value="ECO:0007669"/>
    <property type="project" value="TreeGrafter"/>
</dbReference>
<dbReference type="InterPro" id="IPR000515">
    <property type="entry name" value="MetI-like"/>
</dbReference>
<evidence type="ECO:0000313" key="9">
    <source>
        <dbReference type="Proteomes" id="UP001056819"/>
    </source>
</evidence>
<dbReference type="CDD" id="cd06261">
    <property type="entry name" value="TM_PBP2"/>
    <property type="match status" value="1"/>
</dbReference>
<accession>A0AAE9L0R4</accession>
<keyword evidence="5 6" id="KW-0472">Membrane</keyword>
<reference evidence="8" key="1">
    <citation type="submission" date="2022-05" db="EMBL/GenBank/DDBJ databases">
        <title>Alysiella filiformis genome sequencing.</title>
        <authorList>
            <person name="Viehboeck T."/>
        </authorList>
    </citation>
    <scope>NUCLEOTIDE SEQUENCE</scope>
    <source>
        <strain evidence="8">DSM 2580</strain>
    </source>
</reference>
<dbReference type="Proteomes" id="UP001056819">
    <property type="component" value="Chromosome"/>
</dbReference>
<dbReference type="SUPFAM" id="SSF161098">
    <property type="entry name" value="MetI-like"/>
    <property type="match status" value="1"/>
</dbReference>
<dbReference type="Pfam" id="PF00528">
    <property type="entry name" value="BPD_transp_1"/>
    <property type="match status" value="1"/>
</dbReference>
<evidence type="ECO:0000256" key="1">
    <source>
        <dbReference type="ARBA" id="ARBA00004651"/>
    </source>
</evidence>
<feature type="transmembrane region" description="Helical" evidence="6">
    <location>
        <begin position="177"/>
        <end position="198"/>
    </location>
</feature>
<feature type="transmembrane region" description="Helical" evidence="6">
    <location>
        <begin position="20"/>
        <end position="43"/>
    </location>
</feature>
<gene>
    <name evidence="8" type="ORF">LNQ82_02410</name>
</gene>
<dbReference type="EMBL" id="CP097501">
    <property type="protein sequence ID" value="URD68035.1"/>
    <property type="molecule type" value="Genomic_DNA"/>
</dbReference>
<feature type="transmembrane region" description="Helical" evidence="6">
    <location>
        <begin position="121"/>
        <end position="138"/>
    </location>
</feature>
<dbReference type="PANTHER" id="PTHR30177">
    <property type="entry name" value="GLYCINE BETAINE/L-PROLINE TRANSPORT SYSTEM PERMEASE PROTEIN PROW"/>
    <property type="match status" value="1"/>
</dbReference>
<name>A0AAE9L0R4_9NEIS</name>
<evidence type="ECO:0000259" key="7">
    <source>
        <dbReference type="PROSITE" id="PS50928"/>
    </source>
</evidence>
<evidence type="ECO:0000256" key="5">
    <source>
        <dbReference type="ARBA" id="ARBA00023136"/>
    </source>
</evidence>
<feature type="transmembrane region" description="Helical" evidence="6">
    <location>
        <begin position="80"/>
        <end position="100"/>
    </location>
</feature>
<dbReference type="GO" id="GO:0005886">
    <property type="term" value="C:plasma membrane"/>
    <property type="evidence" value="ECO:0007669"/>
    <property type="project" value="UniProtKB-SubCell"/>
</dbReference>
<organism evidence="8 9">
    <name type="scientific">Conchiformibius steedae DSM 2580</name>
    <dbReference type="NCBI Taxonomy" id="1121352"/>
    <lineage>
        <taxon>Bacteria</taxon>
        <taxon>Pseudomonadati</taxon>
        <taxon>Pseudomonadota</taxon>
        <taxon>Betaproteobacteria</taxon>
        <taxon>Neisseriales</taxon>
        <taxon>Neisseriaceae</taxon>
        <taxon>Conchiformibius</taxon>
    </lineage>
</organism>
<dbReference type="InterPro" id="IPR035906">
    <property type="entry name" value="MetI-like_sf"/>
</dbReference>
<evidence type="ECO:0000256" key="3">
    <source>
        <dbReference type="ARBA" id="ARBA00022692"/>
    </source>
</evidence>
<keyword evidence="3 6" id="KW-0812">Transmembrane</keyword>
<dbReference type="GO" id="GO:0055085">
    <property type="term" value="P:transmembrane transport"/>
    <property type="evidence" value="ECO:0007669"/>
    <property type="project" value="InterPro"/>
</dbReference>
<dbReference type="Gene3D" id="1.10.3720.10">
    <property type="entry name" value="MetI-like"/>
    <property type="match status" value="1"/>
</dbReference>
<evidence type="ECO:0000256" key="4">
    <source>
        <dbReference type="ARBA" id="ARBA00022989"/>
    </source>
</evidence>
<sequence>MKLLLSRPEFFLALTGEHLLLSGLSLLIATVFGVALGLLISEYRAFAPWVLQTNNLIYTIPAISLFGLLIPISGVGNTTAVIALSLYGLLPITAGTHTGITQVNAGMSEAATALGLNRMQILRYITLPLALPVIVSSLRTTAVMTISLAGIASFIGAGGLGVAVYRGITTQNTAMTLAGSLLMMLIAFAADRLFALWLKRLNWNA</sequence>
<dbReference type="AlphaFoldDB" id="A0AAE9L0R4"/>
<evidence type="ECO:0000256" key="2">
    <source>
        <dbReference type="ARBA" id="ARBA00022448"/>
    </source>
</evidence>
<dbReference type="PROSITE" id="PS50928">
    <property type="entry name" value="ABC_TM1"/>
    <property type="match status" value="1"/>
</dbReference>
<evidence type="ECO:0000313" key="8">
    <source>
        <dbReference type="EMBL" id="URD68035.1"/>
    </source>
</evidence>
<feature type="domain" description="ABC transmembrane type-1" evidence="7">
    <location>
        <begin position="15"/>
        <end position="194"/>
    </location>
</feature>
<keyword evidence="2 6" id="KW-0813">Transport</keyword>
<dbReference type="PANTHER" id="PTHR30177:SF4">
    <property type="entry name" value="OSMOPROTECTANT IMPORT PERMEASE PROTEIN OSMW"/>
    <property type="match status" value="1"/>
</dbReference>
<protein>
    <submittedName>
        <fullName evidence="8">ABC transporter permease</fullName>
    </submittedName>
</protein>
<comment type="similarity">
    <text evidence="6">Belongs to the binding-protein-dependent transport system permease family.</text>
</comment>